<keyword evidence="2" id="KW-1185">Reference proteome</keyword>
<proteinExistence type="predicted"/>
<gene>
    <name evidence="1" type="ORF">CQA43_08260</name>
</gene>
<sequence length="79" mass="9179">MKSLVENIDKLHTTQRGVARIKRNLELKSDDILSWCKKQILSKDATLEKRGKNLYVHLPHCKLTIHSTSYTIITAYKKN</sequence>
<dbReference type="RefSeq" id="WP_115552126.1">
    <property type="nucleotide sequence ID" value="NZ_CAPHNE010000025.1"/>
</dbReference>
<dbReference type="GeneID" id="82536270"/>
<name>A0A3D8IBG2_9HELI</name>
<protein>
    <submittedName>
        <fullName evidence="1">Conjugal transfer protein</fullName>
    </submittedName>
</protein>
<dbReference type="AlphaFoldDB" id="A0A3D8IBG2"/>
<dbReference type="EMBL" id="NXLS01000010">
    <property type="protein sequence ID" value="RDU61891.1"/>
    <property type="molecule type" value="Genomic_DNA"/>
</dbReference>
<dbReference type="Pfam" id="PF12636">
    <property type="entry name" value="DUF3781"/>
    <property type="match status" value="1"/>
</dbReference>
<dbReference type="Proteomes" id="UP000256650">
    <property type="component" value="Unassembled WGS sequence"/>
</dbReference>
<accession>A0A3D8IBG2</accession>
<dbReference type="OrthoDB" id="5325609at2"/>
<reference evidence="1 2" key="1">
    <citation type="submission" date="2018-04" db="EMBL/GenBank/DDBJ databases">
        <title>Novel Campyloabacter and Helicobacter Species and Strains.</title>
        <authorList>
            <person name="Mannion A.J."/>
            <person name="Shen Z."/>
            <person name="Fox J.G."/>
        </authorList>
    </citation>
    <scope>NUCLEOTIDE SEQUENCE [LARGE SCALE GENOMIC DNA]</scope>
    <source>
        <strain evidence="1 2">MIT 99-5101</strain>
    </source>
</reference>
<organism evidence="1 2">
    <name type="scientific">Helicobacter ganmani</name>
    <dbReference type="NCBI Taxonomy" id="60246"/>
    <lineage>
        <taxon>Bacteria</taxon>
        <taxon>Pseudomonadati</taxon>
        <taxon>Campylobacterota</taxon>
        <taxon>Epsilonproteobacteria</taxon>
        <taxon>Campylobacterales</taxon>
        <taxon>Helicobacteraceae</taxon>
        <taxon>Helicobacter</taxon>
    </lineage>
</organism>
<dbReference type="InterPro" id="IPR024229">
    <property type="entry name" value="DUF3781"/>
</dbReference>
<comment type="caution">
    <text evidence="1">The sequence shown here is derived from an EMBL/GenBank/DDBJ whole genome shotgun (WGS) entry which is preliminary data.</text>
</comment>
<evidence type="ECO:0000313" key="2">
    <source>
        <dbReference type="Proteomes" id="UP000256650"/>
    </source>
</evidence>
<evidence type="ECO:0000313" key="1">
    <source>
        <dbReference type="EMBL" id="RDU61891.1"/>
    </source>
</evidence>